<dbReference type="GO" id="GO:0003677">
    <property type="term" value="F:DNA binding"/>
    <property type="evidence" value="ECO:0007669"/>
    <property type="project" value="UniProtKB-KW"/>
</dbReference>
<gene>
    <name evidence="6" type="ORF">DOS76_09445</name>
    <name evidence="5" type="ORF">DOS83_09865</name>
</gene>
<protein>
    <submittedName>
        <fullName evidence="5">DeoR/GlpR transcriptional regulator</fullName>
    </submittedName>
</protein>
<dbReference type="OrthoDB" id="9797223at2"/>
<evidence type="ECO:0000313" key="6">
    <source>
        <dbReference type="EMBL" id="REI20276.1"/>
    </source>
</evidence>
<evidence type="ECO:0000256" key="2">
    <source>
        <dbReference type="ARBA" id="ARBA00023125"/>
    </source>
</evidence>
<proteinExistence type="predicted"/>
<dbReference type="Proteomes" id="UP000256337">
    <property type="component" value="Unassembled WGS sequence"/>
</dbReference>
<dbReference type="PROSITE" id="PS00894">
    <property type="entry name" value="HTH_DEOR_1"/>
    <property type="match status" value="1"/>
</dbReference>
<dbReference type="SUPFAM" id="SSF46785">
    <property type="entry name" value="Winged helix' DNA-binding domain"/>
    <property type="match status" value="1"/>
</dbReference>
<comment type="caution">
    <text evidence="5">The sequence shown here is derived from an EMBL/GenBank/DDBJ whole genome shotgun (WGS) entry which is preliminary data.</text>
</comment>
<dbReference type="SMART" id="SM01134">
    <property type="entry name" value="DeoRC"/>
    <property type="match status" value="1"/>
</dbReference>
<keyword evidence="2" id="KW-0238">DNA-binding</keyword>
<dbReference type="InterPro" id="IPR018356">
    <property type="entry name" value="Tscrpt_reg_HTH_DeoR_CS"/>
</dbReference>
<dbReference type="EMBL" id="QKYD01000132">
    <property type="protein sequence ID" value="REI20276.1"/>
    <property type="molecule type" value="Genomic_DNA"/>
</dbReference>
<evidence type="ECO:0000256" key="1">
    <source>
        <dbReference type="ARBA" id="ARBA00023015"/>
    </source>
</evidence>
<dbReference type="InterPro" id="IPR014036">
    <property type="entry name" value="DeoR-like_C"/>
</dbReference>
<keyword evidence="1" id="KW-0805">Transcription regulation</keyword>
<dbReference type="Pfam" id="PF00455">
    <property type="entry name" value="DeoRC"/>
    <property type="match status" value="1"/>
</dbReference>
<dbReference type="PANTHER" id="PTHR30363">
    <property type="entry name" value="HTH-TYPE TRANSCRIPTIONAL REGULATOR SRLR-RELATED"/>
    <property type="match status" value="1"/>
</dbReference>
<dbReference type="InterPro" id="IPR036390">
    <property type="entry name" value="WH_DNA-bd_sf"/>
</dbReference>
<keyword evidence="3" id="KW-0804">Transcription</keyword>
<organism evidence="5 8">
    <name type="scientific">Staphylococcus felis</name>
    <dbReference type="NCBI Taxonomy" id="46127"/>
    <lineage>
        <taxon>Bacteria</taxon>
        <taxon>Bacillati</taxon>
        <taxon>Bacillota</taxon>
        <taxon>Bacilli</taxon>
        <taxon>Bacillales</taxon>
        <taxon>Staphylococcaceae</taxon>
        <taxon>Staphylococcus</taxon>
    </lineage>
</organism>
<evidence type="ECO:0000313" key="8">
    <source>
        <dbReference type="Proteomes" id="UP000256562"/>
    </source>
</evidence>
<sequence>MYKKKSRLDVICQRVANHGKVCVNDLAVYFEVTPETIRKDLELLEADKKITRVHGGAVKYNYLNKEQSFSHKWQKQAHVKERLAKRAAQFIHNAEIIALDGGTTVGRIPKYLNHLSNCTFVTHSWMTMMELNKAVEEQRIEAEIMMLPGKANTEQDVVRGPLTNQLLQSFKFDKAFLSCGAFDTTHVYEYDLEEALVSRTMMQQSAETLLVTDSTKRDNTASFVIDSLQEMDYIITDYAKPEIIEFDPSHWLQM</sequence>
<dbReference type="GO" id="GO:0003700">
    <property type="term" value="F:DNA-binding transcription factor activity"/>
    <property type="evidence" value="ECO:0007669"/>
    <property type="project" value="InterPro"/>
</dbReference>
<accession>A0A3E0IMR5</accession>
<dbReference type="PROSITE" id="PS51000">
    <property type="entry name" value="HTH_DEOR_2"/>
    <property type="match status" value="1"/>
</dbReference>
<evidence type="ECO:0000313" key="7">
    <source>
        <dbReference type="Proteomes" id="UP000256337"/>
    </source>
</evidence>
<dbReference type="InterPro" id="IPR001034">
    <property type="entry name" value="DeoR_HTH"/>
</dbReference>
<dbReference type="Pfam" id="PF08220">
    <property type="entry name" value="HTH_DeoR"/>
    <property type="match status" value="1"/>
</dbReference>
<reference evidence="7 8" key="1">
    <citation type="journal article" date="2018" name="Vet. Microbiol.">
        <title>Characterisation of Staphylococcus felis isolated from cats using whole genome sequencing.</title>
        <authorList>
            <person name="Worthing K."/>
            <person name="Pang S."/>
            <person name="Trott D.J."/>
            <person name="Abraham S."/>
            <person name="Coombs G.W."/>
            <person name="Jordan D."/>
            <person name="McIntyre L."/>
            <person name="Davies M.R."/>
            <person name="Norris J."/>
        </authorList>
    </citation>
    <scope>NUCLEOTIDE SEQUENCE [LARGE SCALE GENOMIC DNA]</scope>
    <source>
        <strain evidence="6 7">F25</strain>
        <strain evidence="5 8">F9</strain>
    </source>
</reference>
<dbReference type="SUPFAM" id="SSF100950">
    <property type="entry name" value="NagB/RpiA/CoA transferase-like"/>
    <property type="match status" value="1"/>
</dbReference>
<name>A0A3E0IMR5_9STAP</name>
<dbReference type="InterPro" id="IPR050313">
    <property type="entry name" value="Carb_Metab_HTH_regulators"/>
</dbReference>
<dbReference type="EMBL" id="QKXQ01000453">
    <property type="protein sequence ID" value="REH92823.1"/>
    <property type="molecule type" value="Genomic_DNA"/>
</dbReference>
<dbReference type="AlphaFoldDB" id="A0A3E0IMR5"/>
<feature type="domain" description="HTH deoR-type" evidence="4">
    <location>
        <begin position="4"/>
        <end position="59"/>
    </location>
</feature>
<dbReference type="Gene3D" id="3.40.50.1360">
    <property type="match status" value="1"/>
</dbReference>
<dbReference type="PANTHER" id="PTHR30363:SF44">
    <property type="entry name" value="AGA OPERON TRANSCRIPTIONAL REPRESSOR-RELATED"/>
    <property type="match status" value="1"/>
</dbReference>
<dbReference type="InterPro" id="IPR037171">
    <property type="entry name" value="NagB/RpiA_transferase-like"/>
</dbReference>
<evidence type="ECO:0000313" key="5">
    <source>
        <dbReference type="EMBL" id="REH92823.1"/>
    </source>
</evidence>
<dbReference type="PRINTS" id="PR00037">
    <property type="entry name" value="HTHLACR"/>
</dbReference>
<evidence type="ECO:0000259" key="4">
    <source>
        <dbReference type="PROSITE" id="PS51000"/>
    </source>
</evidence>
<dbReference type="SMART" id="SM00420">
    <property type="entry name" value="HTH_DEOR"/>
    <property type="match status" value="1"/>
</dbReference>
<dbReference type="Proteomes" id="UP000256562">
    <property type="component" value="Unassembled WGS sequence"/>
</dbReference>
<evidence type="ECO:0000256" key="3">
    <source>
        <dbReference type="ARBA" id="ARBA00023163"/>
    </source>
</evidence>
<dbReference type="RefSeq" id="WP_115865827.1">
    <property type="nucleotide sequence ID" value="NZ_CAJUZQ010000001.1"/>
</dbReference>